<reference evidence="2 3" key="1">
    <citation type="journal article" date="2016" name="Nat. Commun.">
        <title>Thousands of microbial genomes shed light on interconnected biogeochemical processes in an aquifer system.</title>
        <authorList>
            <person name="Anantharaman K."/>
            <person name="Brown C.T."/>
            <person name="Hug L.A."/>
            <person name="Sharon I."/>
            <person name="Castelle C.J."/>
            <person name="Probst A.J."/>
            <person name="Thomas B.C."/>
            <person name="Singh A."/>
            <person name="Wilkins M.J."/>
            <person name="Karaoz U."/>
            <person name="Brodie E.L."/>
            <person name="Williams K.H."/>
            <person name="Hubbard S.S."/>
            <person name="Banfield J.F."/>
        </authorList>
    </citation>
    <scope>NUCLEOTIDE SEQUENCE [LARGE SCALE GENOMIC DNA]</scope>
</reference>
<dbReference type="PANTHER" id="PTHR34990:SF1">
    <property type="entry name" value="UDP-2,3-DIACYLGLUCOSAMINE HYDROLASE"/>
    <property type="match status" value="1"/>
</dbReference>
<evidence type="ECO:0008006" key="4">
    <source>
        <dbReference type="Google" id="ProtNLM"/>
    </source>
</evidence>
<organism evidence="2 3">
    <name type="scientific">Candidatus Glassbacteria bacterium RBG_16_58_8</name>
    <dbReference type="NCBI Taxonomy" id="1817866"/>
    <lineage>
        <taxon>Bacteria</taxon>
        <taxon>Candidatus Glassiibacteriota</taxon>
    </lineage>
</organism>
<proteinExistence type="predicted"/>
<evidence type="ECO:0000256" key="1">
    <source>
        <dbReference type="ARBA" id="ARBA00022801"/>
    </source>
</evidence>
<evidence type="ECO:0000313" key="3">
    <source>
        <dbReference type="Proteomes" id="UP000179034"/>
    </source>
</evidence>
<dbReference type="InterPro" id="IPR043461">
    <property type="entry name" value="LpxH-like"/>
</dbReference>
<dbReference type="Proteomes" id="UP000179034">
    <property type="component" value="Unassembled WGS sequence"/>
</dbReference>
<accession>A0A1F5YC09</accession>
<dbReference type="GO" id="GO:0009245">
    <property type="term" value="P:lipid A biosynthetic process"/>
    <property type="evidence" value="ECO:0007669"/>
    <property type="project" value="TreeGrafter"/>
</dbReference>
<name>A0A1F5YC09_9BACT</name>
<dbReference type="GO" id="GO:0008758">
    <property type="term" value="F:UDP-2,3-diacylglucosamine hydrolase activity"/>
    <property type="evidence" value="ECO:0007669"/>
    <property type="project" value="TreeGrafter"/>
</dbReference>
<dbReference type="PANTHER" id="PTHR34990">
    <property type="entry name" value="UDP-2,3-DIACYLGLUCOSAMINE HYDROLASE-RELATED"/>
    <property type="match status" value="1"/>
</dbReference>
<gene>
    <name evidence="2" type="ORF">A2Z06_02260</name>
</gene>
<dbReference type="SUPFAM" id="SSF56300">
    <property type="entry name" value="Metallo-dependent phosphatases"/>
    <property type="match status" value="1"/>
</dbReference>
<keyword evidence="1" id="KW-0378">Hydrolase</keyword>
<evidence type="ECO:0000313" key="2">
    <source>
        <dbReference type="EMBL" id="OGF97730.1"/>
    </source>
</evidence>
<dbReference type="AlphaFoldDB" id="A0A1F5YC09"/>
<dbReference type="EMBL" id="MFIW01000063">
    <property type="protein sequence ID" value="OGF97730.1"/>
    <property type="molecule type" value="Genomic_DNA"/>
</dbReference>
<sequence>MIGGKKALLAHGDGLTGDEKGYLLMRRILRHPVTYYLFRLLHPDVGAWLARRTSMVSRKGIEQKRERSASILRNFARKALEAGEYDWIIVGHSHQPELSSFGKGIYLNIGDWSEHFTYGMVKDGDVRLMKWEGR</sequence>
<dbReference type="GO" id="GO:0016020">
    <property type="term" value="C:membrane"/>
    <property type="evidence" value="ECO:0007669"/>
    <property type="project" value="GOC"/>
</dbReference>
<protein>
    <recommendedName>
        <fullName evidence="4">Calcineurin-like phosphoesterase domain-containing protein</fullName>
    </recommendedName>
</protein>
<dbReference type="Gene3D" id="3.60.21.10">
    <property type="match status" value="1"/>
</dbReference>
<comment type="caution">
    <text evidence="2">The sequence shown here is derived from an EMBL/GenBank/DDBJ whole genome shotgun (WGS) entry which is preliminary data.</text>
</comment>
<dbReference type="InterPro" id="IPR029052">
    <property type="entry name" value="Metallo-depent_PP-like"/>
</dbReference>